<keyword evidence="2" id="KW-0472">Membrane</keyword>
<dbReference type="Proteomes" id="UP001239445">
    <property type="component" value="Unassembled WGS sequence"/>
</dbReference>
<sequence>MSENRRVDGRYPPPGRVRREKYAAEGSTTSVKTADEAEDPRRRVAQDVAGPKSEGPGGAVTAVLNEWIGSPGHAGSSRGDPSRVFHDPRERQLGGLQAGQRVGSGRPGVRALGTPLSAGATGALLVLLLMLLLLEGHLSGVAGATTLEDDGVKCAALRPLPRPETIRLVQRNLDPPQPQDALFERVCVSRVRGRVSVSVSASVSVPGPAPVTRTDVHQDQVAEITLRPSCPPGRMWMRAGAAVDLDHRDSQCHVGRKGPARDEMRRTIHNGLARAIAKDVEPTTFWDALELDDVSRVLLLPEDKCAIAIVQERGARLRERAALTPP</sequence>
<keyword evidence="2" id="KW-1133">Transmembrane helix</keyword>
<feature type="transmembrane region" description="Helical" evidence="2">
    <location>
        <begin position="111"/>
        <end position="134"/>
    </location>
</feature>
<name>A0AAJ0BJF9_9PEZI</name>
<organism evidence="3 4">
    <name type="scientific">Echria macrotheca</name>
    <dbReference type="NCBI Taxonomy" id="438768"/>
    <lineage>
        <taxon>Eukaryota</taxon>
        <taxon>Fungi</taxon>
        <taxon>Dikarya</taxon>
        <taxon>Ascomycota</taxon>
        <taxon>Pezizomycotina</taxon>
        <taxon>Sordariomycetes</taxon>
        <taxon>Sordariomycetidae</taxon>
        <taxon>Sordariales</taxon>
        <taxon>Schizotheciaceae</taxon>
        <taxon>Echria</taxon>
    </lineage>
</organism>
<reference evidence="3" key="1">
    <citation type="submission" date="2023-06" db="EMBL/GenBank/DDBJ databases">
        <title>Genome-scale phylogeny and comparative genomics of the fungal order Sordariales.</title>
        <authorList>
            <consortium name="Lawrence Berkeley National Laboratory"/>
            <person name="Hensen N."/>
            <person name="Bonometti L."/>
            <person name="Westerberg I."/>
            <person name="Brannstrom I.O."/>
            <person name="Guillou S."/>
            <person name="Cros-Aarteil S."/>
            <person name="Calhoun S."/>
            <person name="Haridas S."/>
            <person name="Kuo A."/>
            <person name="Mondo S."/>
            <person name="Pangilinan J."/>
            <person name="Riley R."/>
            <person name="Labutti K."/>
            <person name="Andreopoulos B."/>
            <person name="Lipzen A."/>
            <person name="Chen C."/>
            <person name="Yanf M."/>
            <person name="Daum C."/>
            <person name="Ng V."/>
            <person name="Clum A."/>
            <person name="Steindorff A."/>
            <person name="Ohm R."/>
            <person name="Martin F."/>
            <person name="Silar P."/>
            <person name="Natvig D."/>
            <person name="Lalanne C."/>
            <person name="Gautier V."/>
            <person name="Ament-Velasquez S.L."/>
            <person name="Kruys A."/>
            <person name="Hutchinson M.I."/>
            <person name="Powell A.J."/>
            <person name="Barry K."/>
            <person name="Miller A.N."/>
            <person name="Grigoriev I.V."/>
            <person name="Debuchy R."/>
            <person name="Gladieux P."/>
            <person name="Thoren M.H."/>
            <person name="Johannesson H."/>
        </authorList>
    </citation>
    <scope>NUCLEOTIDE SEQUENCE</scope>
    <source>
        <strain evidence="3">PSN4</strain>
    </source>
</reference>
<protein>
    <submittedName>
        <fullName evidence="3">Uncharacterized protein</fullName>
    </submittedName>
</protein>
<proteinExistence type="predicted"/>
<feature type="region of interest" description="Disordered" evidence="1">
    <location>
        <begin position="1"/>
        <end position="59"/>
    </location>
</feature>
<dbReference type="AlphaFoldDB" id="A0AAJ0BJF9"/>
<gene>
    <name evidence="3" type="ORF">QBC47DRAFT_357249</name>
</gene>
<keyword evidence="2" id="KW-0812">Transmembrane</keyword>
<evidence type="ECO:0000256" key="1">
    <source>
        <dbReference type="SAM" id="MobiDB-lite"/>
    </source>
</evidence>
<accession>A0AAJ0BJF9</accession>
<feature type="region of interest" description="Disordered" evidence="1">
    <location>
        <begin position="68"/>
        <end position="87"/>
    </location>
</feature>
<evidence type="ECO:0000313" key="4">
    <source>
        <dbReference type="Proteomes" id="UP001239445"/>
    </source>
</evidence>
<comment type="caution">
    <text evidence="3">The sequence shown here is derived from an EMBL/GenBank/DDBJ whole genome shotgun (WGS) entry which is preliminary data.</text>
</comment>
<feature type="compositionally biased region" description="Basic and acidic residues" evidence="1">
    <location>
        <begin position="33"/>
        <end position="45"/>
    </location>
</feature>
<evidence type="ECO:0000313" key="3">
    <source>
        <dbReference type="EMBL" id="KAK1759384.1"/>
    </source>
</evidence>
<dbReference type="EMBL" id="MU839828">
    <property type="protein sequence ID" value="KAK1759384.1"/>
    <property type="molecule type" value="Genomic_DNA"/>
</dbReference>
<evidence type="ECO:0000256" key="2">
    <source>
        <dbReference type="SAM" id="Phobius"/>
    </source>
</evidence>
<keyword evidence="4" id="KW-1185">Reference proteome</keyword>